<dbReference type="AlphaFoldDB" id="A0A840Y5T9"/>
<protein>
    <submittedName>
        <fullName evidence="1">Uncharacterized protein</fullName>
    </submittedName>
</protein>
<proteinExistence type="predicted"/>
<keyword evidence="2" id="KW-1185">Reference proteome</keyword>
<evidence type="ECO:0000313" key="1">
    <source>
        <dbReference type="EMBL" id="MBB5696518.1"/>
    </source>
</evidence>
<dbReference type="RefSeq" id="WP_184521971.1">
    <property type="nucleotide sequence ID" value="NZ_JACIJD010000049.1"/>
</dbReference>
<evidence type="ECO:0000313" key="2">
    <source>
        <dbReference type="Proteomes" id="UP000580654"/>
    </source>
</evidence>
<dbReference type="Proteomes" id="UP000580654">
    <property type="component" value="Unassembled WGS sequence"/>
</dbReference>
<sequence length="245" mass="27220">MVTLHRFLPAVADAAPGRPSSKNSAARRRVGVWDLEVNAGFLPDVLERLNAIQDVFAFEMVDVAVPRAVSTGGESTLAWARERIDSRRVARSAKDLRRNVVASRLKIIGAQVRLTFGFDLVVVLTPDMIAFEDGGETFWNFFSWADDSVVIVSAADVRDFARQADRPFEVGLSAMMLAQVLEELLHPAVDFHKENRGCLFDFNEERATLVHTFRALRIEPSCLESIPEPYRTAAESMVGALRDSA</sequence>
<name>A0A840Y5T9_9PROT</name>
<accession>A0A840Y5T9</accession>
<gene>
    <name evidence="1" type="ORF">FHS87_004589</name>
</gene>
<organism evidence="1 2">
    <name type="scientific">Muricoccus pecuniae</name>
    <dbReference type="NCBI Taxonomy" id="693023"/>
    <lineage>
        <taxon>Bacteria</taxon>
        <taxon>Pseudomonadati</taxon>
        <taxon>Pseudomonadota</taxon>
        <taxon>Alphaproteobacteria</taxon>
        <taxon>Acetobacterales</taxon>
        <taxon>Roseomonadaceae</taxon>
        <taxon>Muricoccus</taxon>
    </lineage>
</organism>
<reference evidence="1 2" key="1">
    <citation type="submission" date="2020-08" db="EMBL/GenBank/DDBJ databases">
        <title>Genomic Encyclopedia of Type Strains, Phase IV (KMG-IV): sequencing the most valuable type-strain genomes for metagenomic binning, comparative biology and taxonomic classification.</title>
        <authorList>
            <person name="Goeker M."/>
        </authorList>
    </citation>
    <scope>NUCLEOTIDE SEQUENCE [LARGE SCALE GENOMIC DNA]</scope>
    <source>
        <strain evidence="1 2">DSM 25622</strain>
    </source>
</reference>
<dbReference type="EMBL" id="JACIJD010000049">
    <property type="protein sequence ID" value="MBB5696518.1"/>
    <property type="molecule type" value="Genomic_DNA"/>
</dbReference>
<comment type="caution">
    <text evidence="1">The sequence shown here is derived from an EMBL/GenBank/DDBJ whole genome shotgun (WGS) entry which is preliminary data.</text>
</comment>